<reference evidence="2" key="1">
    <citation type="journal article" date="2007" name="Plant Cell">
        <title>Dothideomycete-plant interactions illuminated by genome sequencing and EST analysis of the wheat pathogen Stagonospora nodorum.</title>
        <authorList>
            <person name="Hane J.K."/>
            <person name="Lowe R.G."/>
            <person name="Solomon P.S."/>
            <person name="Tan K.C."/>
            <person name="Schoch C.L."/>
            <person name="Spatafora J.W."/>
            <person name="Crous P.W."/>
            <person name="Kodira C."/>
            <person name="Birren B.W."/>
            <person name="Galagan J.E."/>
            <person name="Torriani S.F."/>
            <person name="McDonald B.A."/>
            <person name="Oliver R.P."/>
        </authorList>
    </citation>
    <scope>NUCLEOTIDE SEQUENCE [LARGE SCALE GENOMIC DNA]</scope>
    <source>
        <strain evidence="2">SN15 / ATCC MYA-4574 / FGSC 10173</strain>
    </source>
</reference>
<dbReference type="Proteomes" id="UP000001055">
    <property type="component" value="Unassembled WGS sequence"/>
</dbReference>
<proteinExistence type="predicted"/>
<dbReference type="KEGG" id="pno:SNOG_15425"/>
<organism evidence="1 2">
    <name type="scientific">Phaeosphaeria nodorum (strain SN15 / ATCC MYA-4574 / FGSC 10173)</name>
    <name type="common">Glume blotch fungus</name>
    <name type="synonym">Parastagonospora nodorum</name>
    <dbReference type="NCBI Taxonomy" id="321614"/>
    <lineage>
        <taxon>Eukaryota</taxon>
        <taxon>Fungi</taxon>
        <taxon>Dikarya</taxon>
        <taxon>Ascomycota</taxon>
        <taxon>Pezizomycotina</taxon>
        <taxon>Dothideomycetes</taxon>
        <taxon>Pleosporomycetidae</taxon>
        <taxon>Pleosporales</taxon>
        <taxon>Pleosporineae</taxon>
        <taxon>Phaeosphaeriaceae</taxon>
        <taxon>Parastagonospora</taxon>
    </lineage>
</organism>
<dbReference type="RefSeq" id="XP_001805573.1">
    <property type="nucleotide sequence ID" value="XM_001805521.1"/>
</dbReference>
<dbReference type="InParanoid" id="Q0TY79"/>
<evidence type="ECO:0000313" key="2">
    <source>
        <dbReference type="Proteomes" id="UP000001055"/>
    </source>
</evidence>
<protein>
    <submittedName>
        <fullName evidence="1">Uncharacterized protein</fullName>
    </submittedName>
</protein>
<dbReference type="AlphaFoldDB" id="Q0TY79"/>
<dbReference type="EMBL" id="CH445362">
    <property type="protein sequence ID" value="EAT77090.1"/>
    <property type="molecule type" value="Genomic_DNA"/>
</dbReference>
<gene>
    <name evidence="1" type="ORF">SNOG_15425</name>
</gene>
<evidence type="ECO:0000313" key="1">
    <source>
        <dbReference type="EMBL" id="EAT77090.1"/>
    </source>
</evidence>
<name>Q0TY79_PHANO</name>
<sequence length="71" mass="7522">MVNFHKAIESTCLAASSQSSPLRADKPCTPMKSPFGVLLSKAALKPFALAAGPNVTLPERNWISAVALLKK</sequence>
<dbReference type="GeneID" id="5982502"/>
<accession>Q0TY79</accession>